<dbReference type="EMBL" id="MU250523">
    <property type="protein sequence ID" value="KAG7453139.1"/>
    <property type="molecule type" value="Genomic_DNA"/>
</dbReference>
<feature type="chain" id="PRO_5040234919" evidence="2">
    <location>
        <begin position="24"/>
        <end position="193"/>
    </location>
</feature>
<accession>A0A9P8AYQ6</accession>
<dbReference type="RefSeq" id="XP_043046639.1">
    <property type="nucleotide sequence ID" value="XM_043183938.1"/>
</dbReference>
<keyword evidence="2" id="KW-0732">Signal</keyword>
<evidence type="ECO:0000313" key="3">
    <source>
        <dbReference type="EMBL" id="KAG7453139.1"/>
    </source>
</evidence>
<organism evidence="3 4">
    <name type="scientific">Guyanagaster necrorhizus</name>
    <dbReference type="NCBI Taxonomy" id="856835"/>
    <lineage>
        <taxon>Eukaryota</taxon>
        <taxon>Fungi</taxon>
        <taxon>Dikarya</taxon>
        <taxon>Basidiomycota</taxon>
        <taxon>Agaricomycotina</taxon>
        <taxon>Agaricomycetes</taxon>
        <taxon>Agaricomycetidae</taxon>
        <taxon>Agaricales</taxon>
        <taxon>Marasmiineae</taxon>
        <taxon>Physalacriaceae</taxon>
        <taxon>Guyanagaster</taxon>
    </lineage>
</organism>
<gene>
    <name evidence="3" type="ORF">BT62DRAFT_915439</name>
</gene>
<proteinExistence type="predicted"/>
<evidence type="ECO:0000256" key="2">
    <source>
        <dbReference type="SAM" id="SignalP"/>
    </source>
</evidence>
<evidence type="ECO:0000313" key="4">
    <source>
        <dbReference type="Proteomes" id="UP000812287"/>
    </source>
</evidence>
<comment type="caution">
    <text evidence="3">The sequence shown here is derived from an EMBL/GenBank/DDBJ whole genome shotgun (WGS) entry which is preliminary data.</text>
</comment>
<feature type="region of interest" description="Disordered" evidence="1">
    <location>
        <begin position="160"/>
        <end position="193"/>
    </location>
</feature>
<evidence type="ECO:0000256" key="1">
    <source>
        <dbReference type="SAM" id="MobiDB-lite"/>
    </source>
</evidence>
<reference evidence="3" key="1">
    <citation type="submission" date="2020-11" db="EMBL/GenBank/DDBJ databases">
        <title>Adaptations for nitrogen fixation in a non-lichenized fungal sporocarp promotes dispersal by wood-feeding termites.</title>
        <authorList>
            <consortium name="DOE Joint Genome Institute"/>
            <person name="Koch R.A."/>
            <person name="Yoon G."/>
            <person name="Arayal U."/>
            <person name="Lail K."/>
            <person name="Amirebrahimi M."/>
            <person name="Labutti K."/>
            <person name="Lipzen A."/>
            <person name="Riley R."/>
            <person name="Barry K."/>
            <person name="Henrissat B."/>
            <person name="Grigoriev I.V."/>
            <person name="Herr J.R."/>
            <person name="Aime M.C."/>
        </authorList>
    </citation>
    <scope>NUCLEOTIDE SEQUENCE</scope>
    <source>
        <strain evidence="3">MCA 3950</strain>
    </source>
</reference>
<sequence>MSTFLDRELSFLALLVMLSGVAILPQRIEQDVERQAQSLPTRRTILDILSGVFHILYDHAYFHHFTAIFRFFLFNTPSDTDNHARGAWVTRTQMIRSLRVMLMMVVLGREEEGASREGAVMDPDRLQQLLMDPVPKKGKRVPEVCKAALPVRAVQSLRNRRTNVSLLQPRRTPSYDKSPAASDLYHSQPRGEY</sequence>
<protein>
    <submittedName>
        <fullName evidence="3">Uncharacterized protein</fullName>
    </submittedName>
</protein>
<name>A0A9P8AYQ6_9AGAR</name>
<feature type="signal peptide" evidence="2">
    <location>
        <begin position="1"/>
        <end position="23"/>
    </location>
</feature>
<dbReference type="GeneID" id="66106235"/>
<keyword evidence="4" id="KW-1185">Reference proteome</keyword>
<dbReference type="Proteomes" id="UP000812287">
    <property type="component" value="Unassembled WGS sequence"/>
</dbReference>
<dbReference type="AlphaFoldDB" id="A0A9P8AYQ6"/>